<dbReference type="STRING" id="945553.A0A0D2L9S4"/>
<protein>
    <submittedName>
        <fullName evidence="3">Uncharacterized protein</fullName>
    </submittedName>
</protein>
<accession>A0A0D2L9S4</accession>
<reference evidence="4" key="1">
    <citation type="submission" date="2014-04" db="EMBL/GenBank/DDBJ databases">
        <title>Evolutionary Origins and Diversification of the Mycorrhizal Mutualists.</title>
        <authorList>
            <consortium name="DOE Joint Genome Institute"/>
            <consortium name="Mycorrhizal Genomics Consortium"/>
            <person name="Kohler A."/>
            <person name="Kuo A."/>
            <person name="Nagy L.G."/>
            <person name="Floudas D."/>
            <person name="Copeland A."/>
            <person name="Barry K.W."/>
            <person name="Cichocki N."/>
            <person name="Veneault-Fourrey C."/>
            <person name="LaButti K."/>
            <person name="Lindquist E.A."/>
            <person name="Lipzen A."/>
            <person name="Lundell T."/>
            <person name="Morin E."/>
            <person name="Murat C."/>
            <person name="Riley R."/>
            <person name="Ohm R."/>
            <person name="Sun H."/>
            <person name="Tunlid A."/>
            <person name="Henrissat B."/>
            <person name="Grigoriev I.V."/>
            <person name="Hibbett D.S."/>
            <person name="Martin F."/>
        </authorList>
    </citation>
    <scope>NUCLEOTIDE SEQUENCE [LARGE SCALE GENOMIC DNA]</scope>
    <source>
        <strain evidence="4">FD-334 SS-4</strain>
    </source>
</reference>
<name>A0A0D2L9S4_HYPSF</name>
<evidence type="ECO:0000256" key="1">
    <source>
        <dbReference type="PROSITE-ProRule" id="PRU00221"/>
    </source>
</evidence>
<dbReference type="GO" id="GO:0005737">
    <property type="term" value="C:cytoplasm"/>
    <property type="evidence" value="ECO:0007669"/>
    <property type="project" value="TreeGrafter"/>
</dbReference>
<dbReference type="OMA" id="LKLCARW"/>
<keyword evidence="4" id="KW-1185">Reference proteome</keyword>
<keyword evidence="1" id="KW-0853">WD repeat</keyword>
<dbReference type="SUPFAM" id="SSF50969">
    <property type="entry name" value="YVTN repeat-like/Quinoprotein amine dehydrogenase"/>
    <property type="match status" value="1"/>
</dbReference>
<feature type="region of interest" description="Disordered" evidence="2">
    <location>
        <begin position="414"/>
        <end position="442"/>
    </location>
</feature>
<sequence>MSTKSLHDFHISFVFPAVSTLGCSRSDRGDTKKILEESLASSRPTSLEYWDREESQDMQDNGSSGVIVGCQDGSVYVLCRPFEATYAPGDLLPTNEYRQTSPEHKTPYSNSGSTSSLLPLSALSPTFNVTAKPRVVSGVTTDPVEAPKNYVDFEDEPDKLKDILKGRNPKDRRSVSDTHSDKGFKQVVQLQPVVQSRRKNQAPRSLLSATNSRAPSPPSFSVPNSPQDPNVAHQTLWTLQYHTGTSPMSAGSPVKCINMLNNDIFFVVLHENSLLSIHSTDDGLCVASTLLFAETHNGIKEHPRLQNKWIWSTLSVLHVDGSVILIAMADNTGESSTSTQNMDEGIHESAHCVFVEFIPTLSNVQLRVLRRLDFDGLSGETVFCEEGDGSIVCFYTNQDGHLMRRELNLRPLPSFALEHSSPPPSGNNSNHHSGSHLPIPNPFKSMMSRSTERLVPDEGETKNWLPESTKAWLSEVQDVGSVHDTSLLGLRIWSKIEEVYVLGAVWTNTTLTAFRYAAQSLRVFMQAPIHDLKNMTWISQSLYALTFERRVEVYRLKYVDSDNEEVDLDHDGTATHAQPELLFLAHIGDHDVIKFGRHSMVYTDFSKSIQAVLLCCLEYKRLGNSDDTACTLWTAKATIRNTSQILLTSMLALDPENVMLGYSDGFLRQFSFEQMARISAKSLTISAAVKTSDRPLNGHVVGLHIVQNYRTRERYVVGGGDDGSIAFWSLSSFELVSRWIVFGTALVKVVQFDEEKTGPLRGCALCVSRDGSIAVIIIDGLHLLYVIPGSAVSLARICLGGNNLLLLYSDHRARLWDAQTKELWRSMGEDKAEEMFAQGGWSELTLNEDACVPKLYWTSVAESSDKRDAVSSLELNLEKFLLNAVAITKSISTSRDEVREILSTLERLRLILSALLTPGLSSVVDSICLGKLGAYFSSATMGLTSVGSITLYGAASPRDVWCISSAATAARVLAIVAVLRAMSLFEELTEGASSVISFFTTSLGLSVGPRFKPPSLEFLGKLWFTASNELRQSIRIIFEATIAGLSDEESISLAEKWQHHVPALQPDTEKETLNAALALYICGCVAAEKYSLLSINALMDISKSVSLYLHDEKSIYRVLAIELCSRGFNVWQHYVDALEILRSLFGLATSVRKESISIQNVGSQARLAVLNIAADNMPLFMGTLCLDILTPPSMDHRRSVLQILAFLIRKRPHVLQPNLPRLMEAVVKSLDPNSTSDRELVLDTATEIIGYVVKTFPSVDFHMATQRLAVGTNEGAVVMYDLKTAIRLYVLEGHKKPITALSFSPDGRRLVTLSLKESVVLAWKVGSSFASFFNPGAPPRQGHGGSQSFKTLNFNIGSEAEMSTAESIDLVNVEWVGDRTVKVKIRQSILTFST</sequence>
<evidence type="ECO:0000313" key="3">
    <source>
        <dbReference type="EMBL" id="KJA23997.1"/>
    </source>
</evidence>
<evidence type="ECO:0000313" key="4">
    <source>
        <dbReference type="Proteomes" id="UP000054270"/>
    </source>
</evidence>
<dbReference type="InterPro" id="IPR016024">
    <property type="entry name" value="ARM-type_fold"/>
</dbReference>
<proteinExistence type="predicted"/>
<dbReference type="PANTHER" id="PTHR44099">
    <property type="entry name" value="RABCONNECTIN-3B, ISOFORM A"/>
    <property type="match status" value="1"/>
</dbReference>
<dbReference type="InterPro" id="IPR011044">
    <property type="entry name" value="Quino_amine_DH_bsu"/>
</dbReference>
<dbReference type="EMBL" id="KN817539">
    <property type="protein sequence ID" value="KJA23997.1"/>
    <property type="molecule type" value="Genomic_DNA"/>
</dbReference>
<dbReference type="Proteomes" id="UP000054270">
    <property type="component" value="Unassembled WGS sequence"/>
</dbReference>
<feature type="compositionally biased region" description="Basic and acidic residues" evidence="2">
    <location>
        <begin position="161"/>
        <end position="184"/>
    </location>
</feature>
<dbReference type="PROSITE" id="PS50082">
    <property type="entry name" value="WD_REPEATS_2"/>
    <property type="match status" value="1"/>
</dbReference>
<dbReference type="PANTHER" id="PTHR44099:SF4">
    <property type="entry name" value="RABCONNECTIN-3B, ISOFORM A"/>
    <property type="match status" value="1"/>
</dbReference>
<dbReference type="SMART" id="SM00320">
    <property type="entry name" value="WD40"/>
    <property type="match status" value="5"/>
</dbReference>
<dbReference type="OrthoDB" id="338622at2759"/>
<dbReference type="InterPro" id="IPR001680">
    <property type="entry name" value="WD40_rpt"/>
</dbReference>
<feature type="region of interest" description="Disordered" evidence="2">
    <location>
        <begin position="92"/>
        <end position="117"/>
    </location>
</feature>
<feature type="compositionally biased region" description="Low complexity" evidence="2">
    <location>
        <begin position="426"/>
        <end position="436"/>
    </location>
</feature>
<dbReference type="PROSITE" id="PS51257">
    <property type="entry name" value="PROKAR_LIPOPROTEIN"/>
    <property type="match status" value="1"/>
</dbReference>
<organism evidence="3 4">
    <name type="scientific">Hypholoma sublateritium (strain FD-334 SS-4)</name>
    <dbReference type="NCBI Taxonomy" id="945553"/>
    <lineage>
        <taxon>Eukaryota</taxon>
        <taxon>Fungi</taxon>
        <taxon>Dikarya</taxon>
        <taxon>Basidiomycota</taxon>
        <taxon>Agaricomycotina</taxon>
        <taxon>Agaricomycetes</taxon>
        <taxon>Agaricomycetidae</taxon>
        <taxon>Agaricales</taxon>
        <taxon>Agaricineae</taxon>
        <taxon>Strophariaceae</taxon>
        <taxon>Hypholoma</taxon>
    </lineage>
</organism>
<evidence type="ECO:0000256" key="2">
    <source>
        <dbReference type="SAM" id="MobiDB-lite"/>
    </source>
</evidence>
<dbReference type="Pfam" id="PF00400">
    <property type="entry name" value="WD40"/>
    <property type="match status" value="1"/>
</dbReference>
<dbReference type="SUPFAM" id="SSF48371">
    <property type="entry name" value="ARM repeat"/>
    <property type="match status" value="1"/>
</dbReference>
<dbReference type="InterPro" id="IPR049916">
    <property type="entry name" value="WDR72-like"/>
</dbReference>
<feature type="compositionally biased region" description="Low complexity" evidence="2">
    <location>
        <begin position="107"/>
        <end position="117"/>
    </location>
</feature>
<feature type="region of interest" description="Disordered" evidence="2">
    <location>
        <begin position="161"/>
        <end position="229"/>
    </location>
</feature>
<dbReference type="InterPro" id="IPR015943">
    <property type="entry name" value="WD40/YVTN_repeat-like_dom_sf"/>
</dbReference>
<gene>
    <name evidence="3" type="ORF">HYPSUDRAFT_184237</name>
</gene>
<feature type="repeat" description="WD" evidence="1">
    <location>
        <begin position="1291"/>
        <end position="1321"/>
    </location>
</feature>
<dbReference type="Gene3D" id="2.130.10.10">
    <property type="entry name" value="YVTN repeat-like/Quinoprotein amine dehydrogenase"/>
    <property type="match status" value="2"/>
</dbReference>